<feature type="transmembrane region" description="Helical" evidence="1">
    <location>
        <begin position="85"/>
        <end position="102"/>
    </location>
</feature>
<dbReference type="EMBL" id="CP012677">
    <property type="protein sequence ID" value="ALE91396.1"/>
    <property type="molecule type" value="Genomic_DNA"/>
</dbReference>
<keyword evidence="3" id="KW-1185">Reference proteome</keyword>
<keyword evidence="1" id="KW-0472">Membrane</keyword>
<dbReference type="AlphaFoldDB" id="A0A0M4RM34"/>
<keyword evidence="1" id="KW-1133">Transmembrane helix</keyword>
<protein>
    <submittedName>
        <fullName evidence="2">Uncharacterized protein</fullName>
    </submittedName>
</protein>
<evidence type="ECO:0000256" key="1">
    <source>
        <dbReference type="SAM" id="Phobius"/>
    </source>
</evidence>
<keyword evidence="1" id="KW-0812">Transmembrane</keyword>
<gene>
    <name evidence="2" type="ORF">AOC05_01915</name>
</gene>
<evidence type="ECO:0000313" key="2">
    <source>
        <dbReference type="EMBL" id="ALE91396.1"/>
    </source>
</evidence>
<evidence type="ECO:0000313" key="3">
    <source>
        <dbReference type="Proteomes" id="UP000062833"/>
    </source>
</evidence>
<proteinExistence type="predicted"/>
<reference evidence="3" key="1">
    <citation type="submission" date="2015-09" db="EMBL/GenBank/DDBJ databases">
        <title>Complete genome of Arthrobacter alpinus strain R3.8.</title>
        <authorList>
            <person name="See-Too W.S."/>
            <person name="Chan K.G."/>
        </authorList>
    </citation>
    <scope>NUCLEOTIDE SEQUENCE [LARGE SCALE GENOMIC DNA]</scope>
    <source>
        <strain evidence="3">R3.8</strain>
    </source>
</reference>
<organism evidence="2 3">
    <name type="scientific">Arthrobacter alpinus</name>
    <dbReference type="NCBI Taxonomy" id="656366"/>
    <lineage>
        <taxon>Bacteria</taxon>
        <taxon>Bacillati</taxon>
        <taxon>Actinomycetota</taxon>
        <taxon>Actinomycetes</taxon>
        <taxon>Micrococcales</taxon>
        <taxon>Micrococcaceae</taxon>
        <taxon>Arthrobacter</taxon>
    </lineage>
</organism>
<accession>A0A0M4RM34</accession>
<feature type="transmembrane region" description="Helical" evidence="1">
    <location>
        <begin position="59"/>
        <end position="79"/>
    </location>
</feature>
<sequence>MDGWIYLSAALVRSLDTVMRHGRCQQLEPGVAGTGSGPVTATANATGGAPRGLQAMPRWLWISTAAGVGVLLMAVVFLALGSGSAMAFMVAVVGAAMLLVAWPNPAPAVEAQPAATQPAPPRMRRAA</sequence>
<name>A0A0M4RM34_9MICC</name>
<dbReference type="Proteomes" id="UP000062833">
    <property type="component" value="Chromosome"/>
</dbReference>
<dbReference type="KEGG" id="aaq:AOC05_01915"/>
<dbReference type="PATRIC" id="fig|656366.3.peg.430"/>